<sequence length="440" mass="49695">MATPVAAQQGPPPTAPSFVDVFHAREANLKGLVQHKNTEAEALRRQLIESNKEVERWKIQALAQERAIAEARSARRDADAVMGELHDDNGFDAHSPGPHDLDDRFDDVADEAHRYDHFEAEMEREDEQAAPAPDAFTSTRHDDNQDGQAHEAPMESGDDVSGVNSGFEFGAPEPRQLQVEGPRVALASNNNPGDIIPVRRVLYRHEMRNTQASPPRFPLSQPTARAPQREAPPAKGQPRAQRPRTDLIGIPDPDFARLSEEQRRAARAFSHFTRDPTSGVTLLSTNVAATLLAPIRLRSQGPVVHALPLPPLRRTKRRLNRLQFYRNKEMVDAFEAYKREELMTARRTSPQHYAAMREKFAEHFPAVTDFMWQFFATQTWPEHTALQLGYDLRRETCVVTLPCAHLFHNDCAKPWFARKDKCPQCKTLIVPTCDTLGKRP</sequence>
<feature type="region of interest" description="Disordered" evidence="3">
    <location>
        <begin position="209"/>
        <end position="252"/>
    </location>
</feature>
<dbReference type="Proteomes" id="UP000030745">
    <property type="component" value="Unassembled WGS sequence"/>
</dbReference>
<accession>A0A067CUZ1</accession>
<keyword evidence="2" id="KW-0175">Coiled coil</keyword>
<dbReference type="AlphaFoldDB" id="A0A067CUZ1"/>
<dbReference type="OrthoDB" id="8062037at2759"/>
<evidence type="ECO:0000313" key="6">
    <source>
        <dbReference type="Proteomes" id="UP000030745"/>
    </source>
</evidence>
<dbReference type="OMA" id="CKTLIVP"/>
<name>A0A067CUZ1_SAPPC</name>
<evidence type="ECO:0000313" key="5">
    <source>
        <dbReference type="EMBL" id="KDO30341.1"/>
    </source>
</evidence>
<dbReference type="InterPro" id="IPR013083">
    <property type="entry name" value="Znf_RING/FYVE/PHD"/>
</dbReference>
<evidence type="ECO:0000256" key="1">
    <source>
        <dbReference type="PROSITE-ProRule" id="PRU00175"/>
    </source>
</evidence>
<feature type="coiled-coil region" evidence="2">
    <location>
        <begin position="33"/>
        <end position="60"/>
    </location>
</feature>
<keyword evidence="1" id="KW-0479">Metal-binding</keyword>
<feature type="compositionally biased region" description="Basic and acidic residues" evidence="3">
    <location>
        <begin position="139"/>
        <end position="153"/>
    </location>
</feature>
<dbReference type="Gene3D" id="3.30.40.10">
    <property type="entry name" value="Zinc/RING finger domain, C3HC4 (zinc finger)"/>
    <property type="match status" value="1"/>
</dbReference>
<gene>
    <name evidence="5" type="ORF">SPRG_05052</name>
</gene>
<dbReference type="VEuPathDB" id="FungiDB:SPRG_05052"/>
<reference evidence="5 6" key="1">
    <citation type="journal article" date="2013" name="PLoS Genet.">
        <title>Distinctive expansion of potential virulence genes in the genome of the oomycete fish pathogen Saprolegnia parasitica.</title>
        <authorList>
            <person name="Jiang R.H."/>
            <person name="de Bruijn I."/>
            <person name="Haas B.J."/>
            <person name="Belmonte R."/>
            <person name="Lobach L."/>
            <person name="Christie J."/>
            <person name="van den Ackerveken G."/>
            <person name="Bottin A."/>
            <person name="Bulone V."/>
            <person name="Diaz-Moreno S.M."/>
            <person name="Dumas B."/>
            <person name="Fan L."/>
            <person name="Gaulin E."/>
            <person name="Govers F."/>
            <person name="Grenville-Briggs L.J."/>
            <person name="Horner N.R."/>
            <person name="Levin J.Z."/>
            <person name="Mammella M."/>
            <person name="Meijer H.J."/>
            <person name="Morris P."/>
            <person name="Nusbaum C."/>
            <person name="Oome S."/>
            <person name="Phillips A.J."/>
            <person name="van Rooyen D."/>
            <person name="Rzeszutek E."/>
            <person name="Saraiva M."/>
            <person name="Secombes C.J."/>
            <person name="Seidl M.F."/>
            <person name="Snel B."/>
            <person name="Stassen J.H."/>
            <person name="Sykes S."/>
            <person name="Tripathy S."/>
            <person name="van den Berg H."/>
            <person name="Vega-Arreguin J.C."/>
            <person name="Wawra S."/>
            <person name="Young S.K."/>
            <person name="Zeng Q."/>
            <person name="Dieguez-Uribeondo J."/>
            <person name="Russ C."/>
            <person name="Tyler B.M."/>
            <person name="van West P."/>
        </authorList>
    </citation>
    <scope>NUCLEOTIDE SEQUENCE [LARGE SCALE GENOMIC DNA]</scope>
    <source>
        <strain evidence="5 6">CBS 223.65</strain>
    </source>
</reference>
<dbReference type="InterPro" id="IPR001841">
    <property type="entry name" value="Znf_RING"/>
</dbReference>
<dbReference type="PROSITE" id="PS50089">
    <property type="entry name" value="ZF_RING_2"/>
    <property type="match status" value="1"/>
</dbReference>
<feature type="region of interest" description="Disordered" evidence="3">
    <location>
        <begin position="120"/>
        <end position="173"/>
    </location>
</feature>
<proteinExistence type="predicted"/>
<keyword evidence="6" id="KW-1185">Reference proteome</keyword>
<dbReference type="SUPFAM" id="SSF57850">
    <property type="entry name" value="RING/U-box"/>
    <property type="match status" value="1"/>
</dbReference>
<keyword evidence="1" id="KW-0863">Zinc-finger</keyword>
<dbReference type="EMBL" id="KK583202">
    <property type="protein sequence ID" value="KDO30341.1"/>
    <property type="molecule type" value="Genomic_DNA"/>
</dbReference>
<keyword evidence="1" id="KW-0862">Zinc</keyword>
<dbReference type="KEGG" id="spar:SPRG_05052"/>
<evidence type="ECO:0000256" key="2">
    <source>
        <dbReference type="SAM" id="Coils"/>
    </source>
</evidence>
<dbReference type="Pfam" id="PF13639">
    <property type="entry name" value="zf-RING_2"/>
    <property type="match status" value="1"/>
</dbReference>
<organism evidence="5 6">
    <name type="scientific">Saprolegnia parasitica (strain CBS 223.65)</name>
    <dbReference type="NCBI Taxonomy" id="695850"/>
    <lineage>
        <taxon>Eukaryota</taxon>
        <taxon>Sar</taxon>
        <taxon>Stramenopiles</taxon>
        <taxon>Oomycota</taxon>
        <taxon>Saprolegniomycetes</taxon>
        <taxon>Saprolegniales</taxon>
        <taxon>Saprolegniaceae</taxon>
        <taxon>Saprolegnia</taxon>
    </lineage>
</organism>
<evidence type="ECO:0000259" key="4">
    <source>
        <dbReference type="PROSITE" id="PS50089"/>
    </source>
</evidence>
<evidence type="ECO:0000256" key="3">
    <source>
        <dbReference type="SAM" id="MobiDB-lite"/>
    </source>
</evidence>
<protein>
    <recommendedName>
        <fullName evidence="4">RING-type domain-containing protein</fullName>
    </recommendedName>
</protein>
<dbReference type="GO" id="GO:0008270">
    <property type="term" value="F:zinc ion binding"/>
    <property type="evidence" value="ECO:0007669"/>
    <property type="project" value="UniProtKB-KW"/>
</dbReference>
<dbReference type="RefSeq" id="XP_012198951.1">
    <property type="nucleotide sequence ID" value="XM_012343561.1"/>
</dbReference>
<dbReference type="GeneID" id="24127461"/>
<feature type="domain" description="RING-type" evidence="4">
    <location>
        <begin position="398"/>
        <end position="426"/>
    </location>
</feature>